<reference evidence="3 4" key="1">
    <citation type="journal article" date="2018" name="Cell">
        <title>The Chara Genome: Secondary Complexity and Implications for Plant Terrestrialization.</title>
        <authorList>
            <person name="Nishiyama T."/>
            <person name="Sakayama H."/>
            <person name="Vries J.D."/>
            <person name="Buschmann H."/>
            <person name="Saint-Marcoux D."/>
            <person name="Ullrich K.K."/>
            <person name="Haas F.B."/>
            <person name="Vanderstraeten L."/>
            <person name="Becker D."/>
            <person name="Lang D."/>
            <person name="Vosolsobe S."/>
            <person name="Rombauts S."/>
            <person name="Wilhelmsson P.K.I."/>
            <person name="Janitza P."/>
            <person name="Kern R."/>
            <person name="Heyl A."/>
            <person name="Rumpler F."/>
            <person name="Villalobos L.I.A.C."/>
            <person name="Clay J.M."/>
            <person name="Skokan R."/>
            <person name="Toyoda A."/>
            <person name="Suzuki Y."/>
            <person name="Kagoshima H."/>
            <person name="Schijlen E."/>
            <person name="Tajeshwar N."/>
            <person name="Catarino B."/>
            <person name="Hetherington A.J."/>
            <person name="Saltykova A."/>
            <person name="Bonnot C."/>
            <person name="Breuninger H."/>
            <person name="Symeonidi A."/>
            <person name="Radhakrishnan G.V."/>
            <person name="Van Nieuwerburgh F."/>
            <person name="Deforce D."/>
            <person name="Chang C."/>
            <person name="Karol K.G."/>
            <person name="Hedrich R."/>
            <person name="Ulvskov P."/>
            <person name="Glockner G."/>
            <person name="Delwiche C.F."/>
            <person name="Petrasek J."/>
            <person name="Van de Peer Y."/>
            <person name="Friml J."/>
            <person name="Beilby M."/>
            <person name="Dolan L."/>
            <person name="Kohara Y."/>
            <person name="Sugano S."/>
            <person name="Fujiyama A."/>
            <person name="Delaux P.-M."/>
            <person name="Quint M."/>
            <person name="TheiBen G."/>
            <person name="Hagemann M."/>
            <person name="Harholt J."/>
            <person name="Dunand C."/>
            <person name="Zachgo S."/>
            <person name="Langdale J."/>
            <person name="Maumus F."/>
            <person name="Straeten D.V.D."/>
            <person name="Gould S.B."/>
            <person name="Rensing S.A."/>
        </authorList>
    </citation>
    <scope>NUCLEOTIDE SEQUENCE [LARGE SCALE GENOMIC DNA]</scope>
    <source>
        <strain evidence="3 4">S276</strain>
    </source>
</reference>
<evidence type="ECO:0000256" key="1">
    <source>
        <dbReference type="ARBA" id="ARBA00022729"/>
    </source>
</evidence>
<organism evidence="3 4">
    <name type="scientific">Chara braunii</name>
    <name type="common">Braun's stonewort</name>
    <dbReference type="NCBI Taxonomy" id="69332"/>
    <lineage>
        <taxon>Eukaryota</taxon>
        <taxon>Viridiplantae</taxon>
        <taxon>Streptophyta</taxon>
        <taxon>Charophyceae</taxon>
        <taxon>Charales</taxon>
        <taxon>Characeae</taxon>
        <taxon>Chara</taxon>
    </lineage>
</organism>
<dbReference type="InterPro" id="IPR028994">
    <property type="entry name" value="Integrin_alpha_N"/>
</dbReference>
<dbReference type="Gramene" id="GBG89949">
    <property type="protein sequence ID" value="GBG89949"/>
    <property type="gene ID" value="CBR_g50039"/>
</dbReference>
<evidence type="ECO:0000313" key="4">
    <source>
        <dbReference type="Proteomes" id="UP000265515"/>
    </source>
</evidence>
<evidence type="ECO:0008006" key="5">
    <source>
        <dbReference type="Google" id="ProtNLM"/>
    </source>
</evidence>
<dbReference type="PANTHER" id="PTHR35836">
    <property type="entry name" value="VCBS REPEAT-CONTAINING PROTEIN"/>
    <property type="match status" value="1"/>
</dbReference>
<feature type="transmembrane region" description="Helical" evidence="2">
    <location>
        <begin position="20"/>
        <end position="42"/>
    </location>
</feature>
<dbReference type="SUPFAM" id="SSF69318">
    <property type="entry name" value="Integrin alpha N-terminal domain"/>
    <property type="match status" value="1"/>
</dbReference>
<dbReference type="EMBL" id="BFEA01000774">
    <property type="protein sequence ID" value="GBG89949.1"/>
    <property type="molecule type" value="Genomic_DNA"/>
</dbReference>
<evidence type="ECO:0000256" key="2">
    <source>
        <dbReference type="SAM" id="Phobius"/>
    </source>
</evidence>
<dbReference type="InterPro" id="IPR013517">
    <property type="entry name" value="FG-GAP"/>
</dbReference>
<keyword evidence="2" id="KW-0472">Membrane</keyword>
<keyword evidence="2" id="KW-0812">Transmembrane</keyword>
<dbReference type="Proteomes" id="UP000265515">
    <property type="component" value="Unassembled WGS sequence"/>
</dbReference>
<accession>A0A388M646</accession>
<comment type="caution">
    <text evidence="3">The sequence shown here is derived from an EMBL/GenBank/DDBJ whole genome shotgun (WGS) entry which is preliminary data.</text>
</comment>
<evidence type="ECO:0000313" key="3">
    <source>
        <dbReference type="EMBL" id="GBG89949.1"/>
    </source>
</evidence>
<keyword evidence="1" id="KW-0732">Signal</keyword>
<keyword evidence="4" id="KW-1185">Reference proteome</keyword>
<protein>
    <recommendedName>
        <fullName evidence="5">VCBS repeat-containing protein</fullName>
    </recommendedName>
</protein>
<dbReference type="Pfam" id="PF13517">
    <property type="entry name" value="FG-GAP_3"/>
    <property type="match status" value="1"/>
</dbReference>
<dbReference type="OrthoDB" id="10022113at2759"/>
<name>A0A388M646_CHABU</name>
<keyword evidence="2" id="KW-1133">Transmembrane helix</keyword>
<dbReference type="AlphaFoldDB" id="A0A388M646"/>
<sequence>MASDACQSGLAWRWRWRWRVLLRGRVLQFLFFSAGFFLLHLASSPCVSMQLDLGECRPGNGVNVEYTRLPVWSVNRTAGKIASIPGRHLGKWSGVYFSSPYNDIFPAFNGSVPRNAVYRVRGNDPTAKELYEGGGTTVSPEVELIAKGISFANVIRASPQQFKRLFATGQASITIVTGRFPIGGLPGDDGGVLVVGVDTSNPAETQTIAIVPEKRDSSGNQWIYSNFFFHDVNGDGFTDIVTVRMTPAGPPCFPPNNCCGPPWSGQPPFDCFEGPFFPFWGQVIWFEQPQSLKAARAGNWPLRVLIGGNRQINLGPSTELDLQDIDGDGVPEMVAVDFWGKRVHLLWAVNPSRNQSWSDPKNIKVVTVTEKTLGNIYDCEFADVNGDGRVDILATNHVPSNTPSVKASLVAFEIPPDFKTAQNPIFQSHVIDDDFPTRWKPGSLAPGYIKVLPPPKGRVHATGLEQTQPVILMAGDGSGSWYVYAPVRGWRFTKTTIDSDLCDFIEPAFEDEESAELFSDQVVYCSCYQLGKIYRGVLSTSLGHENQIAQKGGVCVA</sequence>
<dbReference type="PANTHER" id="PTHR35836:SF1">
    <property type="entry name" value="VCBS REPEAT-CONTAINING PROTEIN"/>
    <property type="match status" value="1"/>
</dbReference>
<gene>
    <name evidence="3" type="ORF">CBR_g50039</name>
</gene>
<proteinExistence type="predicted"/>